<feature type="coiled-coil region" evidence="2">
    <location>
        <begin position="532"/>
        <end position="559"/>
    </location>
</feature>
<keyword evidence="2" id="KW-0175">Coiled coil</keyword>
<feature type="region of interest" description="Disordered" evidence="3">
    <location>
        <begin position="595"/>
        <end position="656"/>
    </location>
</feature>
<dbReference type="Pfam" id="PF01535">
    <property type="entry name" value="PPR"/>
    <property type="match status" value="3"/>
</dbReference>
<dbReference type="PANTHER" id="PTHR47447:SF17">
    <property type="entry name" value="OS12G0638900 PROTEIN"/>
    <property type="match status" value="1"/>
</dbReference>
<protein>
    <submittedName>
        <fullName evidence="4">Pentatricopeptide repeat protein, putative</fullName>
    </submittedName>
</protein>
<reference evidence="5" key="1">
    <citation type="submission" date="2016-05" db="EMBL/GenBank/DDBJ databases">
        <authorList>
            <person name="Naeem Raeece"/>
        </authorList>
    </citation>
    <scope>NUCLEOTIDE SEQUENCE [LARGE SCALE GENOMIC DNA]</scope>
</reference>
<accession>A0A1A9A0L7</accession>
<evidence type="ECO:0000256" key="2">
    <source>
        <dbReference type="SAM" id="Coils"/>
    </source>
</evidence>
<dbReference type="EMBL" id="FLRE01000199">
    <property type="protein sequence ID" value="SBT49965.1"/>
    <property type="molecule type" value="Genomic_DNA"/>
</dbReference>
<name>A0A1A9A0L7_PLAOA</name>
<dbReference type="PANTHER" id="PTHR47447">
    <property type="entry name" value="OS03G0856100 PROTEIN"/>
    <property type="match status" value="1"/>
</dbReference>
<feature type="compositionally biased region" description="Low complexity" evidence="3">
    <location>
        <begin position="596"/>
        <end position="630"/>
    </location>
</feature>
<feature type="region of interest" description="Disordered" evidence="3">
    <location>
        <begin position="96"/>
        <end position="164"/>
    </location>
</feature>
<feature type="compositionally biased region" description="Basic and acidic residues" evidence="3">
    <location>
        <begin position="427"/>
        <end position="512"/>
    </location>
</feature>
<dbReference type="Proteomes" id="UP000078550">
    <property type="component" value="Unassembled WGS sequence"/>
</dbReference>
<feature type="compositionally biased region" description="Basic and acidic residues" evidence="3">
    <location>
        <begin position="1054"/>
        <end position="1119"/>
    </location>
</feature>
<evidence type="ECO:0000256" key="1">
    <source>
        <dbReference type="ARBA" id="ARBA00022737"/>
    </source>
</evidence>
<feature type="region of interest" description="Disordered" evidence="3">
    <location>
        <begin position="1357"/>
        <end position="1376"/>
    </location>
</feature>
<proteinExistence type="predicted"/>
<sequence>MSCGIAFLRFKDFTRGNVIKPFLSCTTNGKYKTTSAHLCANSVSELKGVSKYYSTLEGQLIERRKNVVTLQQNGEVVRSYKRVNIKKILKGNKKGGGCKNEINGTTSERSERSENVEHSEGFHKWERQECGPYRTDSRAKERCSEQDSDTHRGQIKKEKNEEDFVSSNFEQTEGMELISTSSSSQKRGRRVIEEHLYHSLDKNKKAIHDENVKDTIDELFFMREKKKKLMKRLIFKNNHDYMELIEQHEEFKQKEDDAFYNAGEYVDENGNTHVESERYNKLVTDMAENGHGYLHEVEKENDDDDANMSRQFKFLKNNLNISIFQEIGKRNILDTCKRKRNMQNEIKKNSEGKNLFNNDIYFWLKRKVHRSVDWQLFPANLGRGDNVIDVTELRCGEQTHNLSSKQGNDDNTEDEEKNAKGRIQSDNTERERDDNTERERDDNTERERGDNTKRERGDNTKRERGDSTKRERGDSTKRERGDNTKRERDDNTTLLKDNEEFSTHEGKSEKLSHAQKKAAPLHFLHKLNIDVSEQEKHEKDEVQRRQNEIEEKMKKEREQGKKKLIQMFLRESEGTNAGNATRVGSGEALGVGGVDGMDSVNSVDSVDSVDGMDSVNSVDSVDSADSADVAVDGREKQDERHRESGKHPVFSPPSVHKKKETIFIDKLVKQNEECDKKGNDYEGIVDNSKNVFKRLKENYEMFKKEKISPYLMEGCERYVNYYYGIEKEEKLREMKKYANLKFYDVIRDEKFTVDNYNMLIKSKIIFNKEEEAFEYFNLLKRYDFKMNVETYNSLMYTCIVHKNAKLSRLIYIQMIKDLYTPNKNTFCILIKAHIFDNDIRSAFHLYRKMIKENIEIDLPIYSTLIDGLIKHKLFKRAEKFFYYIVNYKNVVPDEILYTIMIKNCAYNREAEKCLSFYETMISNNLRITDITLIEIINCLSRREDYFHKIFHFYNIYLANDMKLNHRLMLYMIIACSNKGNIKRLKEILKTMNKHKIKMTNEMYCYVVRAFANNCRREDVTWSEKNNNIKYAWRLIYDLLRREKSNYTQHAGGEVGRESGEVGRESGEAGRESGEVGRESGEVGRESGEVESQRGEVESQRGEVGRQRGEVESQRGEVGRQRGEVGNLEEMCKGGDASSSGCVNTKLLNSIVLLYKNCKYYEYAINMLKYYAYFGCAPDCYTFGVLYKMLFFEQKDYGKVICLYNYMANNTTIKANAYTFNIVLSSAIKTKSSKNTLFVLRHMYAAKVYPTPKMVKKLFHVARHITDIQLLINSMIHQQKKCLYEENLKEHQLIQLNIDEYELNLFKEGKTFKTKSDLDKVREQFFRRKQAIEKEKRMSKGKKSSDWLPYGQYLQNRKKGGQAYANRVDRPKPLPFD</sequence>
<organism evidence="4 5">
    <name type="scientific">Plasmodium ovale wallikeri</name>
    <dbReference type="NCBI Taxonomy" id="864142"/>
    <lineage>
        <taxon>Eukaryota</taxon>
        <taxon>Sar</taxon>
        <taxon>Alveolata</taxon>
        <taxon>Apicomplexa</taxon>
        <taxon>Aconoidasida</taxon>
        <taxon>Haemosporida</taxon>
        <taxon>Plasmodiidae</taxon>
        <taxon>Plasmodium</taxon>
        <taxon>Plasmodium (Plasmodium)</taxon>
    </lineage>
</organism>
<evidence type="ECO:0000256" key="3">
    <source>
        <dbReference type="SAM" id="MobiDB-lite"/>
    </source>
</evidence>
<dbReference type="Gene3D" id="1.25.40.10">
    <property type="entry name" value="Tetratricopeptide repeat domain"/>
    <property type="match status" value="3"/>
</dbReference>
<feature type="compositionally biased region" description="Basic and acidic residues" evidence="3">
    <location>
        <begin position="1366"/>
        <end position="1376"/>
    </location>
</feature>
<dbReference type="InterPro" id="IPR002885">
    <property type="entry name" value="PPR_rpt"/>
</dbReference>
<evidence type="ECO:0000313" key="5">
    <source>
        <dbReference type="Proteomes" id="UP000078550"/>
    </source>
</evidence>
<keyword evidence="1" id="KW-0677">Repeat</keyword>
<gene>
    <name evidence="4" type="ORF">POVWA2_059140</name>
</gene>
<feature type="compositionally biased region" description="Basic and acidic residues" evidence="3">
    <location>
        <begin position="108"/>
        <end position="162"/>
    </location>
</feature>
<feature type="compositionally biased region" description="Basic and acidic residues" evidence="3">
    <location>
        <begin position="631"/>
        <end position="646"/>
    </location>
</feature>
<dbReference type="InterPro" id="IPR011990">
    <property type="entry name" value="TPR-like_helical_dom_sf"/>
</dbReference>
<feature type="region of interest" description="Disordered" evidence="3">
    <location>
        <begin position="398"/>
        <end position="516"/>
    </location>
</feature>
<feature type="region of interest" description="Disordered" evidence="3">
    <location>
        <begin position="1048"/>
        <end position="1119"/>
    </location>
</feature>
<dbReference type="NCBIfam" id="TIGR00756">
    <property type="entry name" value="PPR"/>
    <property type="match status" value="1"/>
</dbReference>
<evidence type="ECO:0000313" key="4">
    <source>
        <dbReference type="EMBL" id="SBT49965.1"/>
    </source>
</evidence>